<dbReference type="SUPFAM" id="SSF53474">
    <property type="entry name" value="alpha/beta-Hydrolases"/>
    <property type="match status" value="1"/>
</dbReference>
<gene>
    <name evidence="3" type="ORF">G352_13642</name>
</gene>
<evidence type="ECO:0000313" key="3">
    <source>
        <dbReference type="EMBL" id="EME64066.1"/>
    </source>
</evidence>
<keyword evidence="1" id="KW-0812">Transmembrane</keyword>
<keyword evidence="1" id="KW-1133">Transmembrane helix</keyword>
<feature type="transmembrane region" description="Helical" evidence="1">
    <location>
        <begin position="42"/>
        <end position="62"/>
    </location>
</feature>
<dbReference type="Pfam" id="PF12697">
    <property type="entry name" value="Abhydrolase_6"/>
    <property type="match status" value="1"/>
</dbReference>
<keyword evidence="1" id="KW-0472">Membrane</keyword>
<dbReference type="InterPro" id="IPR000073">
    <property type="entry name" value="AB_hydrolase_1"/>
</dbReference>
<dbReference type="Proteomes" id="UP000011731">
    <property type="component" value="Unassembled WGS sequence"/>
</dbReference>
<organism evidence="3 4">
    <name type="scientific">Rhodococcus ruber BKS 20-38</name>
    <dbReference type="NCBI Taxonomy" id="1278076"/>
    <lineage>
        <taxon>Bacteria</taxon>
        <taxon>Bacillati</taxon>
        <taxon>Actinomycetota</taxon>
        <taxon>Actinomycetes</taxon>
        <taxon>Mycobacteriales</taxon>
        <taxon>Nocardiaceae</taxon>
        <taxon>Rhodococcus</taxon>
    </lineage>
</organism>
<dbReference type="GO" id="GO:0003824">
    <property type="term" value="F:catalytic activity"/>
    <property type="evidence" value="ECO:0007669"/>
    <property type="project" value="UniProtKB-ARBA"/>
</dbReference>
<accession>M2XSX9</accession>
<name>M2XSX9_9NOCA</name>
<dbReference type="PATRIC" id="fig|1278076.4.peg.2823"/>
<proteinExistence type="predicted"/>
<protein>
    <recommendedName>
        <fullName evidence="2">AB hydrolase-1 domain-containing protein</fullName>
    </recommendedName>
</protein>
<evidence type="ECO:0000256" key="1">
    <source>
        <dbReference type="SAM" id="Phobius"/>
    </source>
</evidence>
<dbReference type="RefSeq" id="WP_003936815.1">
    <property type="nucleotide sequence ID" value="NZ_AOEX01000041.1"/>
</dbReference>
<reference evidence="3 4" key="1">
    <citation type="journal article" date="2013" name="Genome Announc.">
        <title>Draft Genome Sequence of Rhodococcus ruber Strain BKS 20-38.</title>
        <authorList>
            <person name="Bala M."/>
            <person name="Kumar S."/>
            <person name="Raghava G.P."/>
            <person name="Mayilraj S."/>
        </authorList>
    </citation>
    <scope>NUCLEOTIDE SEQUENCE [LARGE SCALE GENOMIC DNA]</scope>
    <source>
        <strain evidence="3 4">BKS 20-38</strain>
    </source>
</reference>
<dbReference type="AlphaFoldDB" id="M2XSX9"/>
<evidence type="ECO:0000259" key="2">
    <source>
        <dbReference type="Pfam" id="PF12697"/>
    </source>
</evidence>
<feature type="domain" description="AB hydrolase-1" evidence="2">
    <location>
        <begin position="85"/>
        <end position="362"/>
    </location>
</feature>
<dbReference type="InterPro" id="IPR029058">
    <property type="entry name" value="AB_hydrolase_fold"/>
</dbReference>
<dbReference type="Gene3D" id="3.40.50.1820">
    <property type="entry name" value="alpha/beta hydrolase"/>
    <property type="match status" value="1"/>
</dbReference>
<keyword evidence="4" id="KW-1185">Reference proteome</keyword>
<dbReference type="EMBL" id="AOEX01000041">
    <property type="protein sequence ID" value="EME64066.1"/>
    <property type="molecule type" value="Genomic_DNA"/>
</dbReference>
<comment type="caution">
    <text evidence="3">The sequence shown here is derived from an EMBL/GenBank/DDBJ whole genome shotgun (WGS) entry which is preliminary data.</text>
</comment>
<sequence length="387" mass="42394">MIDRLPLAPCPVTDWSDERRTAVLRATRWGHRWGRFGWLRRALVWSALVLVAVLTLYGQYWLHDVAPERERLAHTRPDLHQVFGAAELADRATAVVDLVGLGNLDATDTARSLPALAALGQVWAVQYDNAGLDTAVISRMIVAHAEQAGVERIVLVGHSMGGILALEVAEHVVADPDLDLLAVILDCTPIDLHAVRAEARDAGEDLLRWMGWLPGARESRTLRLLVEVAARRDRYLLSHRHRLPTVDPGALTEAVTDVLRDKIFSRRAASNGLIEAQFRAIVASGALDHLGALAVRRGERSAPAVVFLRPRRGTDDEVVDVDYTQTVLFDRIGGPQGQLRVVRLTGTGHANPIQQPQAYNAAVATKVVPFLDRLAGQDERPVLAGGR</sequence>
<evidence type="ECO:0000313" key="4">
    <source>
        <dbReference type="Proteomes" id="UP000011731"/>
    </source>
</evidence>